<evidence type="ECO:0000256" key="4">
    <source>
        <dbReference type="ARBA" id="ARBA00022448"/>
    </source>
</evidence>
<proteinExistence type="inferred from homology"/>
<feature type="transmembrane region" description="Helical" evidence="8">
    <location>
        <begin position="321"/>
        <end position="336"/>
    </location>
</feature>
<dbReference type="AlphaFoldDB" id="A0A0B1SQR6"/>
<evidence type="ECO:0000256" key="8">
    <source>
        <dbReference type="SAM" id="Phobius"/>
    </source>
</evidence>
<dbReference type="PANTHER" id="PTHR11827">
    <property type="entry name" value="SOLUTE CARRIER FAMILY 12, CATION COTRANSPORTERS"/>
    <property type="match status" value="1"/>
</dbReference>
<dbReference type="Pfam" id="PF00324">
    <property type="entry name" value="AA_permease"/>
    <property type="match status" value="1"/>
</dbReference>
<dbReference type="GO" id="GO:0055078">
    <property type="term" value="P:sodium ion homeostasis"/>
    <property type="evidence" value="ECO:0007669"/>
    <property type="project" value="TreeGrafter"/>
</dbReference>
<dbReference type="GO" id="GO:0055075">
    <property type="term" value="P:potassium ion homeostasis"/>
    <property type="evidence" value="ECO:0007669"/>
    <property type="project" value="TreeGrafter"/>
</dbReference>
<dbReference type="GO" id="GO:0016020">
    <property type="term" value="C:membrane"/>
    <property type="evidence" value="ECO:0007669"/>
    <property type="project" value="UniProtKB-SubCell"/>
</dbReference>
<dbReference type="Proteomes" id="UP000053660">
    <property type="component" value="Unassembled WGS sequence"/>
</dbReference>
<feature type="transmembrane region" description="Helical" evidence="8">
    <location>
        <begin position="12"/>
        <end position="31"/>
    </location>
</feature>
<evidence type="ECO:0000256" key="7">
    <source>
        <dbReference type="ARBA" id="ARBA00023136"/>
    </source>
</evidence>
<evidence type="ECO:0000256" key="2">
    <source>
        <dbReference type="ARBA" id="ARBA00010593"/>
    </source>
</evidence>
<sequence length="387" mass="42650">TVIDGGVWDIRLISVVTCIILLTIICISATVESKLQQVLLIPLILSILSFVLGSFLWTAEKERHGYTGYQASTLLANMWPDFRDDHTFFTIFSVYFPAATGIMAGANISGNLRNPQVAIPRGTLSAILVSTLIYVSVLLIAGATYLRDADGMLVPNVTNTPDCFYNITCPFGLLNYYQIVMVTSVWPPLITIGIVASTLCSALASLVSAPKIFQAICEDNLIPSLHCFAKGSGPGHEPRRAYALAFFVTTAVLFIGELNYIAPLISNFFLCSYALVNYACFSASFSQYPGFRPAFRYYSHWLSLLAAAMCVAIMFVLSWPMTILTFLFFAMVYLFIKRLKPDVNWGTSTTATTYVHTLSGVMKLTKDEGHVKNYRSQVMKAPIANNS</sequence>
<feature type="non-terminal residue" evidence="10">
    <location>
        <position position="1"/>
    </location>
</feature>
<keyword evidence="6 8" id="KW-1133">Transmembrane helix</keyword>
<dbReference type="PANTHER" id="PTHR11827:SF103">
    <property type="entry name" value="SODIUM CHLORIDE COTRANSPORTER 69, ISOFORM E"/>
    <property type="match status" value="1"/>
</dbReference>
<dbReference type="GO" id="GO:0008511">
    <property type="term" value="F:sodium:potassium:chloride symporter activity"/>
    <property type="evidence" value="ECO:0007669"/>
    <property type="project" value="TreeGrafter"/>
</dbReference>
<dbReference type="OrthoDB" id="2020542at2759"/>
<feature type="transmembrane region" description="Helical" evidence="8">
    <location>
        <begin position="241"/>
        <end position="261"/>
    </location>
</feature>
<gene>
    <name evidence="10" type="ORF">OESDEN_14391</name>
</gene>
<feature type="transmembrane region" description="Helical" evidence="8">
    <location>
        <begin position="88"/>
        <end position="112"/>
    </location>
</feature>
<dbReference type="GO" id="GO:0006884">
    <property type="term" value="P:cell volume homeostasis"/>
    <property type="evidence" value="ECO:0007669"/>
    <property type="project" value="TreeGrafter"/>
</dbReference>
<keyword evidence="5 8" id="KW-0812">Transmembrane</keyword>
<dbReference type="FunFam" id="1.20.1740.10:FF:000013">
    <property type="entry name" value="Solute carrier family 12 member"/>
    <property type="match status" value="1"/>
</dbReference>
<feature type="transmembrane region" description="Helical" evidence="8">
    <location>
        <begin position="38"/>
        <end position="59"/>
    </location>
</feature>
<feature type="transmembrane region" description="Helical" evidence="8">
    <location>
        <begin position="124"/>
        <end position="146"/>
    </location>
</feature>
<dbReference type="InterPro" id="IPR004842">
    <property type="entry name" value="SLC12A_fam"/>
</dbReference>
<keyword evidence="11" id="KW-1185">Reference proteome</keyword>
<evidence type="ECO:0000256" key="6">
    <source>
        <dbReference type="ARBA" id="ARBA00022989"/>
    </source>
</evidence>
<evidence type="ECO:0000256" key="5">
    <source>
        <dbReference type="ARBA" id="ARBA00022692"/>
    </source>
</evidence>
<comment type="similarity">
    <text evidence="2">Belongs to the SLC12A transporter family.</text>
</comment>
<dbReference type="EMBL" id="KN562299">
    <property type="protein sequence ID" value="KHJ85872.1"/>
    <property type="molecule type" value="Genomic_DNA"/>
</dbReference>
<accession>A0A0B1SQR6</accession>
<protein>
    <recommendedName>
        <fullName evidence="3">Solute carrier family 12 member 9</fullName>
    </recommendedName>
</protein>
<evidence type="ECO:0000259" key="9">
    <source>
        <dbReference type="Pfam" id="PF00324"/>
    </source>
</evidence>
<evidence type="ECO:0000256" key="1">
    <source>
        <dbReference type="ARBA" id="ARBA00004141"/>
    </source>
</evidence>
<feature type="transmembrane region" description="Helical" evidence="8">
    <location>
        <begin position="185"/>
        <end position="207"/>
    </location>
</feature>
<keyword evidence="4" id="KW-0813">Transport</keyword>
<comment type="subcellular location">
    <subcellularLocation>
        <location evidence="1">Membrane</location>
        <topology evidence="1">Multi-pass membrane protein</topology>
    </subcellularLocation>
</comment>
<name>A0A0B1SQR6_OESDE</name>
<reference evidence="10 11" key="1">
    <citation type="submission" date="2014-03" db="EMBL/GenBank/DDBJ databases">
        <title>Draft genome of the hookworm Oesophagostomum dentatum.</title>
        <authorList>
            <person name="Mitreva M."/>
        </authorList>
    </citation>
    <scope>NUCLEOTIDE SEQUENCE [LARGE SCALE GENOMIC DNA]</scope>
    <source>
        <strain evidence="10 11">OD-Hann</strain>
    </source>
</reference>
<organism evidence="10 11">
    <name type="scientific">Oesophagostomum dentatum</name>
    <name type="common">Nodular worm</name>
    <dbReference type="NCBI Taxonomy" id="61180"/>
    <lineage>
        <taxon>Eukaryota</taxon>
        <taxon>Metazoa</taxon>
        <taxon>Ecdysozoa</taxon>
        <taxon>Nematoda</taxon>
        <taxon>Chromadorea</taxon>
        <taxon>Rhabditida</taxon>
        <taxon>Rhabditina</taxon>
        <taxon>Rhabditomorpha</taxon>
        <taxon>Strongyloidea</taxon>
        <taxon>Strongylidae</taxon>
        <taxon>Oesophagostomum</taxon>
    </lineage>
</organism>
<evidence type="ECO:0000256" key="3">
    <source>
        <dbReference type="ARBA" id="ARBA00019359"/>
    </source>
</evidence>
<keyword evidence="7 8" id="KW-0472">Membrane</keyword>
<dbReference type="PIRSF" id="PIRSF006060">
    <property type="entry name" value="AA_transporter"/>
    <property type="match status" value="1"/>
</dbReference>
<dbReference type="GO" id="GO:1990573">
    <property type="term" value="P:potassium ion import across plasma membrane"/>
    <property type="evidence" value="ECO:0007669"/>
    <property type="project" value="TreeGrafter"/>
</dbReference>
<feature type="domain" description="Amino acid permease/ SLC12A" evidence="9">
    <location>
        <begin position="10"/>
        <end position="378"/>
    </location>
</feature>
<dbReference type="InterPro" id="IPR004841">
    <property type="entry name" value="AA-permease/SLC12A_dom"/>
</dbReference>
<evidence type="ECO:0000313" key="11">
    <source>
        <dbReference type="Proteomes" id="UP000053660"/>
    </source>
</evidence>
<evidence type="ECO:0000313" key="10">
    <source>
        <dbReference type="EMBL" id="KHJ85872.1"/>
    </source>
</evidence>
<dbReference type="Gene3D" id="1.20.1740.10">
    <property type="entry name" value="Amino acid/polyamine transporter I"/>
    <property type="match status" value="1"/>
</dbReference>
<dbReference type="GO" id="GO:0055064">
    <property type="term" value="P:chloride ion homeostasis"/>
    <property type="evidence" value="ECO:0007669"/>
    <property type="project" value="TreeGrafter"/>
</dbReference>